<dbReference type="InterPro" id="IPR003329">
    <property type="entry name" value="Cytidylyl_trans"/>
</dbReference>
<reference evidence="1" key="1">
    <citation type="submission" date="2020-03" db="EMBL/GenBank/DDBJ databases">
        <title>The deep terrestrial virosphere.</title>
        <authorList>
            <person name="Holmfeldt K."/>
            <person name="Nilsson E."/>
            <person name="Simone D."/>
            <person name="Lopez-Fernandez M."/>
            <person name="Wu X."/>
            <person name="de Brujin I."/>
            <person name="Lundin D."/>
            <person name="Andersson A."/>
            <person name="Bertilsson S."/>
            <person name="Dopson M."/>
        </authorList>
    </citation>
    <scope>NUCLEOTIDE SEQUENCE</scope>
    <source>
        <strain evidence="1">MM415B04118</strain>
    </source>
</reference>
<dbReference type="InterPro" id="IPR029044">
    <property type="entry name" value="Nucleotide-diphossugar_trans"/>
</dbReference>
<dbReference type="PANTHER" id="PTHR42866:SF1">
    <property type="entry name" value="SPORE COAT POLYSACCHARIDE BIOSYNTHESIS PROTEIN SPSF"/>
    <property type="match status" value="1"/>
</dbReference>
<keyword evidence="1" id="KW-0548">Nucleotidyltransferase</keyword>
<accession>A0A6M3LLH1</accession>
<dbReference type="Gene3D" id="3.90.550.10">
    <property type="entry name" value="Spore Coat Polysaccharide Biosynthesis Protein SpsA, Chain A"/>
    <property type="match status" value="1"/>
</dbReference>
<evidence type="ECO:0000313" key="1">
    <source>
        <dbReference type="EMBL" id="QJA93788.1"/>
    </source>
</evidence>
<dbReference type="SUPFAM" id="SSF53448">
    <property type="entry name" value="Nucleotide-diphospho-sugar transferases"/>
    <property type="match status" value="1"/>
</dbReference>
<proteinExistence type="predicted"/>
<keyword evidence="1" id="KW-0808">Transferase</keyword>
<dbReference type="EMBL" id="MT143177">
    <property type="protein sequence ID" value="QJA93788.1"/>
    <property type="molecule type" value="Genomic_DNA"/>
</dbReference>
<dbReference type="GO" id="GO:0016779">
    <property type="term" value="F:nucleotidyltransferase activity"/>
    <property type="evidence" value="ECO:0007669"/>
    <property type="project" value="UniProtKB-KW"/>
</dbReference>
<sequence length="252" mass="28917">MFPKVVAIIQARMQSTRLPGKVLLPLAGKPVLWWIAKRASLAKLVDDVMVATCASEANYPIYSFCQREEIDVFSYTGEENDVIGRVLAAAEWSRADIIVDITADCPMVDPRHIDNLIMKLKKITESYKDQLDYASNDIISRSWPDGLDIQVYWRDALERCKDLFVPKQHCGWNIAQHPEIFNIYHWKAMPSMHWPELGLTLDTSEDYEMLKVLFNKFGDDPGFSSEAVITFLRKNPEYITNTNVKRKSPEEG</sequence>
<organism evidence="1">
    <name type="scientific">viral metagenome</name>
    <dbReference type="NCBI Taxonomy" id="1070528"/>
    <lineage>
        <taxon>unclassified sequences</taxon>
        <taxon>metagenomes</taxon>
        <taxon>organismal metagenomes</taxon>
    </lineage>
</organism>
<dbReference type="PANTHER" id="PTHR42866">
    <property type="entry name" value="3-DEOXY-MANNO-OCTULOSONATE CYTIDYLYLTRANSFERASE"/>
    <property type="match status" value="1"/>
</dbReference>
<dbReference type="AlphaFoldDB" id="A0A6M3LLH1"/>
<name>A0A6M3LLH1_9ZZZZ</name>
<gene>
    <name evidence="1" type="ORF">MM415B04118_0008</name>
</gene>
<dbReference type="GO" id="GO:0005829">
    <property type="term" value="C:cytosol"/>
    <property type="evidence" value="ECO:0007669"/>
    <property type="project" value="TreeGrafter"/>
</dbReference>
<protein>
    <submittedName>
        <fullName evidence="1">Putative cytidylyltransferase</fullName>
    </submittedName>
</protein>
<dbReference type="Pfam" id="PF02348">
    <property type="entry name" value="CTP_transf_3"/>
    <property type="match status" value="1"/>
</dbReference>